<dbReference type="EMBL" id="CAXITT010000627">
    <property type="protein sequence ID" value="CAL1544535.1"/>
    <property type="molecule type" value="Genomic_DNA"/>
</dbReference>
<reference evidence="3 4" key="1">
    <citation type="submission" date="2024-04" db="EMBL/GenBank/DDBJ databases">
        <authorList>
            <consortium name="Genoscope - CEA"/>
            <person name="William W."/>
        </authorList>
    </citation>
    <scope>NUCLEOTIDE SEQUENCE [LARGE SCALE GENOMIC DNA]</scope>
</reference>
<dbReference type="AlphaFoldDB" id="A0AAV2IEK7"/>
<organism evidence="3 4">
    <name type="scientific">Lymnaea stagnalis</name>
    <name type="common">Great pond snail</name>
    <name type="synonym">Helix stagnalis</name>
    <dbReference type="NCBI Taxonomy" id="6523"/>
    <lineage>
        <taxon>Eukaryota</taxon>
        <taxon>Metazoa</taxon>
        <taxon>Spiralia</taxon>
        <taxon>Lophotrochozoa</taxon>
        <taxon>Mollusca</taxon>
        <taxon>Gastropoda</taxon>
        <taxon>Heterobranchia</taxon>
        <taxon>Euthyneura</taxon>
        <taxon>Panpulmonata</taxon>
        <taxon>Hygrophila</taxon>
        <taxon>Lymnaeoidea</taxon>
        <taxon>Lymnaeidae</taxon>
        <taxon>Lymnaea</taxon>
    </lineage>
</organism>
<keyword evidence="2" id="KW-0472">Membrane</keyword>
<gene>
    <name evidence="3" type="ORF">GSLYS_00018048001</name>
</gene>
<protein>
    <submittedName>
        <fullName evidence="3">Uncharacterized protein</fullName>
    </submittedName>
</protein>
<dbReference type="Proteomes" id="UP001497497">
    <property type="component" value="Unassembled WGS sequence"/>
</dbReference>
<comment type="caution">
    <text evidence="3">The sequence shown here is derived from an EMBL/GenBank/DDBJ whole genome shotgun (WGS) entry which is preliminary data.</text>
</comment>
<feature type="compositionally biased region" description="Basic and acidic residues" evidence="1">
    <location>
        <begin position="92"/>
        <end position="109"/>
    </location>
</feature>
<evidence type="ECO:0000313" key="3">
    <source>
        <dbReference type="EMBL" id="CAL1544535.1"/>
    </source>
</evidence>
<evidence type="ECO:0000313" key="4">
    <source>
        <dbReference type="Proteomes" id="UP001497497"/>
    </source>
</evidence>
<feature type="region of interest" description="Disordered" evidence="1">
    <location>
        <begin position="1"/>
        <end position="20"/>
    </location>
</feature>
<name>A0AAV2IEK7_LYMST</name>
<keyword evidence="2" id="KW-1133">Transmembrane helix</keyword>
<keyword evidence="2" id="KW-0812">Transmembrane</keyword>
<evidence type="ECO:0000256" key="1">
    <source>
        <dbReference type="SAM" id="MobiDB-lite"/>
    </source>
</evidence>
<feature type="transmembrane region" description="Helical" evidence="2">
    <location>
        <begin position="37"/>
        <end position="58"/>
    </location>
</feature>
<evidence type="ECO:0000256" key="2">
    <source>
        <dbReference type="SAM" id="Phobius"/>
    </source>
</evidence>
<keyword evidence="4" id="KW-1185">Reference proteome</keyword>
<dbReference type="Pfam" id="PF06522">
    <property type="entry name" value="B12D"/>
    <property type="match status" value="1"/>
</dbReference>
<accession>A0AAV2IEK7</accession>
<dbReference type="InterPro" id="IPR010530">
    <property type="entry name" value="B12D"/>
</dbReference>
<sequence>MVDRTPKARPVGQGQGQGHTMFTRARRFLQISRKHPAVIPLVSIVSLAVGFGVLYIGYSLATKNDLRRGIKQQIDLTAIDSAACSKIYNPSPKKESPDLEELREKLYRS</sequence>
<feature type="region of interest" description="Disordered" evidence="1">
    <location>
        <begin position="87"/>
        <end position="109"/>
    </location>
</feature>
<proteinExistence type="predicted"/>